<evidence type="ECO:0000313" key="2">
    <source>
        <dbReference type="EMBL" id="ABC78138.1"/>
    </source>
</evidence>
<dbReference type="SMR" id="Q2LVM5"/>
<name>Q2LVM5_SYNAS</name>
<evidence type="ECO:0000259" key="1">
    <source>
        <dbReference type="PROSITE" id="PS51833"/>
    </source>
</evidence>
<dbReference type="PANTHER" id="PTHR33525:SF3">
    <property type="entry name" value="RIBONUCLEASE Y"/>
    <property type="match status" value="1"/>
</dbReference>
<proteinExistence type="predicted"/>
<dbReference type="DNASU" id="3883772"/>
<dbReference type="Pfam" id="PF08668">
    <property type="entry name" value="HDOD"/>
    <property type="match status" value="1"/>
</dbReference>
<dbReference type="EMBL" id="CP000252">
    <property type="protein sequence ID" value="ABC78138.1"/>
    <property type="molecule type" value="Genomic_DNA"/>
</dbReference>
<dbReference type="InterPro" id="IPR013976">
    <property type="entry name" value="HDOD"/>
</dbReference>
<reference evidence="2 3" key="1">
    <citation type="journal article" date="2007" name="Proc. Natl. Acad. Sci. U.S.A.">
        <title>The genome of Syntrophus aciditrophicus: life at the thermodynamic limit of microbial growth.</title>
        <authorList>
            <person name="McInerney M.J."/>
            <person name="Rohlin L."/>
            <person name="Mouttaki H."/>
            <person name="Kim U."/>
            <person name="Krupp R.S."/>
            <person name="Rios-Hernandez L."/>
            <person name="Sieber J."/>
            <person name="Struchtemeyer C.G."/>
            <person name="Bhattacharyya A."/>
            <person name="Campbell J.W."/>
            <person name="Gunsalus R.P."/>
        </authorList>
    </citation>
    <scope>NUCLEOTIDE SEQUENCE [LARGE SCALE GENOMIC DNA]</scope>
    <source>
        <strain evidence="2 3">SB</strain>
    </source>
</reference>
<dbReference type="PANTHER" id="PTHR33525">
    <property type="match status" value="1"/>
</dbReference>
<dbReference type="Proteomes" id="UP000001933">
    <property type="component" value="Chromosome"/>
</dbReference>
<organism evidence="2 3">
    <name type="scientific">Syntrophus aciditrophicus (strain SB)</name>
    <dbReference type="NCBI Taxonomy" id="56780"/>
    <lineage>
        <taxon>Bacteria</taxon>
        <taxon>Pseudomonadati</taxon>
        <taxon>Thermodesulfobacteriota</taxon>
        <taxon>Syntrophia</taxon>
        <taxon>Syntrophales</taxon>
        <taxon>Syntrophaceae</taxon>
        <taxon>Syntrophus</taxon>
    </lineage>
</organism>
<dbReference type="Gene3D" id="1.10.3210.10">
    <property type="entry name" value="Hypothetical protein af1432"/>
    <property type="match status" value="1"/>
</dbReference>
<keyword evidence="3" id="KW-1185">Reference proteome</keyword>
<dbReference type="SUPFAM" id="SSF109604">
    <property type="entry name" value="HD-domain/PDEase-like"/>
    <property type="match status" value="1"/>
</dbReference>
<evidence type="ECO:0000313" key="3">
    <source>
        <dbReference type="Proteomes" id="UP000001933"/>
    </source>
</evidence>
<feature type="domain" description="HDOD" evidence="1">
    <location>
        <begin position="23"/>
        <end position="220"/>
    </location>
</feature>
<dbReference type="eggNOG" id="COG1639">
    <property type="taxonomic scope" value="Bacteria"/>
</dbReference>
<dbReference type="PROSITE" id="PS51833">
    <property type="entry name" value="HDOD"/>
    <property type="match status" value="1"/>
</dbReference>
<gene>
    <name evidence="2" type="ORF">SYN_00930</name>
</gene>
<dbReference type="InterPro" id="IPR052340">
    <property type="entry name" value="RNase_Y/CdgJ"/>
</dbReference>
<protein>
    <submittedName>
        <fullName evidence="2">Predicted signal transduction protein</fullName>
    </submittedName>
</protein>
<dbReference type="KEGG" id="sat:SYN_00930"/>
<dbReference type="InParanoid" id="Q2LVM5"/>
<sequence>MELLNSMSKSLDQLLSLVNHSEIASIKATLSKIIEVIHNPESSVMDLKNLIEIDPPLAANVLRRANSAFYGMRRGIHSIMDAIIFIGFDAVKELTLNQKFFELFQKNGVEIHGYSRRVLWEHSIGVALCGKLIYRREFRKNGGDMYTAGLIHDIGIIVEDQFLHAELLSILADKEEHERDLHSAEADVLGYCHEDIGKRLAEDWNFPEELCLVLGEAERPETSEGPRLLLADTLYVANCACQLRKVGFSELGRLDRPAYEDCLNRLRIKERALDFIMDEVNAQIALMKNDGWF</sequence>
<dbReference type="STRING" id="56780.SYN_00930"/>
<dbReference type="AlphaFoldDB" id="Q2LVM5"/>
<accession>Q2LVM5</accession>
<dbReference type="HOGENOM" id="CLU_048246_4_2_7"/>